<dbReference type="RefSeq" id="XP_026726225.1">
    <property type="nucleotide sequence ID" value="XM_026870424.1"/>
</dbReference>
<dbReference type="GeneID" id="113492767"/>
<evidence type="ECO:0000313" key="1">
    <source>
        <dbReference type="Proteomes" id="UP000322000"/>
    </source>
</evidence>
<dbReference type="AlphaFoldDB" id="A0A7E5VD96"/>
<proteinExistence type="predicted"/>
<gene>
    <name evidence="2" type="primary">LOC113492767</name>
</gene>
<dbReference type="Gene3D" id="1.25.10.10">
    <property type="entry name" value="Leucine-rich Repeat Variant"/>
    <property type="match status" value="1"/>
</dbReference>
<dbReference type="OrthoDB" id="201709at2759"/>
<sequence length="181" mass="20462">MFSNRAQLLKRTPENGTDRETFLSLLVDEYLNSTLHDAKCQVLANLANFAYDPINYEYIRNVGVLDIFLYVVKNENNHQLLHFAVAGICNSCCDPLNADYIITHAGLKPLVALLKLENINILADTITSLLYLNNNQIRTELSTAEVVQRISDIQKSNDKRLVNLATIFLQDVCCTSDQEQL</sequence>
<name>A0A7E5VD96_TRINI</name>
<dbReference type="InterPro" id="IPR011989">
    <property type="entry name" value="ARM-like"/>
</dbReference>
<dbReference type="InParanoid" id="A0A7E5VD96"/>
<keyword evidence="1" id="KW-1185">Reference proteome</keyword>
<reference evidence="2" key="1">
    <citation type="submission" date="2025-08" db="UniProtKB">
        <authorList>
            <consortium name="RefSeq"/>
        </authorList>
    </citation>
    <scope>IDENTIFICATION</scope>
</reference>
<dbReference type="PANTHER" id="PTHR46263:SF1">
    <property type="entry name" value="ARMADILLO REPEAT-CONTAINING PROTEIN 7"/>
    <property type="match status" value="1"/>
</dbReference>
<accession>A0A7E5VD96</accession>
<protein>
    <submittedName>
        <fullName evidence="2">Armadillo repeat-containing protein 7</fullName>
    </submittedName>
</protein>
<dbReference type="SUPFAM" id="SSF48371">
    <property type="entry name" value="ARM repeat"/>
    <property type="match status" value="1"/>
</dbReference>
<dbReference type="Proteomes" id="UP000322000">
    <property type="component" value="Chromosome 4"/>
</dbReference>
<organism evidence="1 2">
    <name type="scientific">Trichoplusia ni</name>
    <name type="common">Cabbage looper</name>
    <dbReference type="NCBI Taxonomy" id="7111"/>
    <lineage>
        <taxon>Eukaryota</taxon>
        <taxon>Metazoa</taxon>
        <taxon>Ecdysozoa</taxon>
        <taxon>Arthropoda</taxon>
        <taxon>Hexapoda</taxon>
        <taxon>Insecta</taxon>
        <taxon>Pterygota</taxon>
        <taxon>Neoptera</taxon>
        <taxon>Endopterygota</taxon>
        <taxon>Lepidoptera</taxon>
        <taxon>Glossata</taxon>
        <taxon>Ditrysia</taxon>
        <taxon>Noctuoidea</taxon>
        <taxon>Noctuidae</taxon>
        <taxon>Plusiinae</taxon>
        <taxon>Trichoplusia</taxon>
    </lineage>
</organism>
<evidence type="ECO:0000313" key="2">
    <source>
        <dbReference type="RefSeq" id="XP_026726225.1"/>
    </source>
</evidence>
<dbReference type="KEGG" id="tnl:113492767"/>
<dbReference type="InterPro" id="IPR016024">
    <property type="entry name" value="ARM-type_fold"/>
</dbReference>
<dbReference type="PANTHER" id="PTHR46263">
    <property type="entry name" value="ARMADILLO REPEAT-CONTAINING PROTEIN 7"/>
    <property type="match status" value="1"/>
</dbReference>
<dbReference type="InterPro" id="IPR042462">
    <property type="entry name" value="ARMC7"/>
</dbReference>